<dbReference type="NCBIfam" id="TIGR01926">
    <property type="entry name" value="peroxid_rel"/>
    <property type="match status" value="1"/>
</dbReference>
<dbReference type="InterPro" id="IPR010195">
    <property type="entry name" value="Uncharacterised_peroxidase-rel"/>
</dbReference>
<dbReference type="InterPro" id="IPR003779">
    <property type="entry name" value="CMD-like"/>
</dbReference>
<keyword evidence="2" id="KW-0575">Peroxidase</keyword>
<comment type="caution">
    <text evidence="2">The sequence shown here is derived from an EMBL/GenBank/DDBJ whole genome shotgun (WGS) entry which is preliminary data.</text>
</comment>
<dbReference type="Pfam" id="PF02627">
    <property type="entry name" value="CMD"/>
    <property type="match status" value="1"/>
</dbReference>
<dbReference type="GO" id="GO:0004601">
    <property type="term" value="F:peroxidase activity"/>
    <property type="evidence" value="ECO:0007669"/>
    <property type="project" value="UniProtKB-KW"/>
</dbReference>
<dbReference type="Gene3D" id="1.20.1290.10">
    <property type="entry name" value="AhpD-like"/>
    <property type="match status" value="1"/>
</dbReference>
<accession>A0ABX2R7Q3</accession>
<name>A0ABX2R7Q3_9THEO</name>
<dbReference type="SUPFAM" id="SSF69118">
    <property type="entry name" value="AhpD-like"/>
    <property type="match status" value="1"/>
</dbReference>
<dbReference type="PANTHER" id="PTHR35446:SF2">
    <property type="entry name" value="CARBOXYMUCONOLACTONE DECARBOXYLASE-LIKE DOMAIN-CONTAINING PROTEIN"/>
    <property type="match status" value="1"/>
</dbReference>
<evidence type="ECO:0000313" key="2">
    <source>
        <dbReference type="EMBL" id="NYE57090.1"/>
    </source>
</evidence>
<dbReference type="PANTHER" id="PTHR35446">
    <property type="entry name" value="SI:CH211-175M2.5"/>
    <property type="match status" value="1"/>
</dbReference>
<protein>
    <submittedName>
        <fullName evidence="2">Peroxidase-related enzyme</fullName>
    </submittedName>
</protein>
<dbReference type="InterPro" id="IPR004675">
    <property type="entry name" value="AhpD_core"/>
</dbReference>
<keyword evidence="2" id="KW-0560">Oxidoreductase</keyword>
<dbReference type="Proteomes" id="UP000604066">
    <property type="component" value="Unassembled WGS sequence"/>
</dbReference>
<gene>
    <name evidence="2" type="ORF">HDG70_000796</name>
</gene>
<evidence type="ECO:0000313" key="3">
    <source>
        <dbReference type="Proteomes" id="UP000604066"/>
    </source>
</evidence>
<dbReference type="InterPro" id="IPR029032">
    <property type="entry name" value="AhpD-like"/>
</dbReference>
<dbReference type="EMBL" id="JACCBS010000001">
    <property type="protein sequence ID" value="NYE57090.1"/>
    <property type="molecule type" value="Genomic_DNA"/>
</dbReference>
<organism evidence="2 3">
    <name type="scientific">Carboxydothermus ferrireducens DSM 11255</name>
    <dbReference type="NCBI Taxonomy" id="1119529"/>
    <lineage>
        <taxon>Bacteria</taxon>
        <taxon>Bacillati</taxon>
        <taxon>Bacillota</taxon>
        <taxon>Clostridia</taxon>
        <taxon>Thermoanaerobacterales</taxon>
        <taxon>Thermoanaerobacteraceae</taxon>
        <taxon>Carboxydothermus</taxon>
    </lineage>
</organism>
<dbReference type="RefSeq" id="WP_028052338.1">
    <property type="nucleotide sequence ID" value="NZ_ATYG01000018.1"/>
</dbReference>
<evidence type="ECO:0000259" key="1">
    <source>
        <dbReference type="Pfam" id="PF02627"/>
    </source>
</evidence>
<proteinExistence type="predicted"/>
<reference evidence="2 3" key="1">
    <citation type="submission" date="2020-07" db="EMBL/GenBank/DDBJ databases">
        <title>Genomic Encyclopedia of Type Strains, Phase III (KMG-III): the genomes of soil and plant-associated and newly described type strains.</title>
        <authorList>
            <person name="Whitman W."/>
        </authorList>
    </citation>
    <scope>NUCLEOTIDE SEQUENCE [LARGE SCALE GENOMIC DNA]</scope>
    <source>
        <strain evidence="2 3">DSM 11255</strain>
    </source>
</reference>
<sequence length="179" mass="20139">MARVKMIEVTEASGKVREVFEDIKKHFGMVPNLFKTYALKPEILEANWNKVKAVMVQGELNRELKEMVAVVVSRANGCNYCVRAHSAALKMLGIPKETIIQIVENIDDANIPAELKKVLTFAVKATREPNNISEAELNEIKALGYSDAQIVELLSVVDLYTSFNKFLDTLQVEIDFPRI</sequence>
<feature type="domain" description="Carboxymuconolactone decarboxylase-like" evidence="1">
    <location>
        <begin position="41"/>
        <end position="105"/>
    </location>
</feature>
<keyword evidence="3" id="KW-1185">Reference proteome</keyword>
<dbReference type="NCBIfam" id="TIGR00778">
    <property type="entry name" value="ahpD_dom"/>
    <property type="match status" value="1"/>
</dbReference>